<dbReference type="Gene3D" id="3.20.20.80">
    <property type="entry name" value="Glycosidases"/>
    <property type="match status" value="1"/>
</dbReference>
<keyword evidence="2" id="KW-1185">Reference proteome</keyword>
<dbReference type="EMBL" id="FMHY01000002">
    <property type="protein sequence ID" value="SCL57599.1"/>
    <property type="molecule type" value="Genomic_DNA"/>
</dbReference>
<dbReference type="STRING" id="227316.GA0070604_3654"/>
<dbReference type="AlphaFoldDB" id="A0A1C6UUU6"/>
<accession>A0A1C6UUU6</accession>
<dbReference type="InterPro" id="IPR017853">
    <property type="entry name" value="GH"/>
</dbReference>
<reference evidence="2" key="1">
    <citation type="submission" date="2016-06" db="EMBL/GenBank/DDBJ databases">
        <authorList>
            <person name="Varghese N."/>
            <person name="Submissions Spin"/>
        </authorList>
    </citation>
    <scope>NUCLEOTIDE SEQUENCE [LARGE SCALE GENOMIC DNA]</scope>
    <source>
        <strain evidence="2">DSM 44814</strain>
    </source>
</reference>
<organism evidence="1 2">
    <name type="scientific">Micromonospora eburnea</name>
    <dbReference type="NCBI Taxonomy" id="227316"/>
    <lineage>
        <taxon>Bacteria</taxon>
        <taxon>Bacillati</taxon>
        <taxon>Actinomycetota</taxon>
        <taxon>Actinomycetes</taxon>
        <taxon>Micromonosporales</taxon>
        <taxon>Micromonosporaceae</taxon>
        <taxon>Micromonospora</taxon>
    </lineage>
</organism>
<protein>
    <recommendedName>
        <fullName evidence="3">Abortive infection protein</fullName>
    </recommendedName>
</protein>
<evidence type="ECO:0000313" key="1">
    <source>
        <dbReference type="EMBL" id="SCL57599.1"/>
    </source>
</evidence>
<evidence type="ECO:0000313" key="2">
    <source>
        <dbReference type="Proteomes" id="UP000199696"/>
    </source>
</evidence>
<dbReference type="OrthoDB" id="151193at2"/>
<dbReference type="SUPFAM" id="SSF51445">
    <property type="entry name" value="(Trans)glycosidases"/>
    <property type="match status" value="1"/>
</dbReference>
<dbReference type="RefSeq" id="WP_091119443.1">
    <property type="nucleotide sequence ID" value="NZ_FMHY01000002.1"/>
</dbReference>
<name>A0A1C6UUU6_9ACTN</name>
<proteinExistence type="predicted"/>
<dbReference type="Proteomes" id="UP000199696">
    <property type="component" value="Unassembled WGS sequence"/>
</dbReference>
<sequence>MTGSPQPGTPHDAARPGVLRSVGVAYDTGTNFATGQGDLSRVVWNNDRMAEEIGAIRRQLHCNSVTLYGSDLGRLADTARAAAEVGLHVWLQPRLVDRPQPEIVDHLAETARVAERMRRDGAAVSLSTGCVHLVFTPGLVAGEQYHQRMANIFAEADHHVLRPTGTVDLVGANERLNQFLDRSVRTVRSIFGGEVGYAAAPFEDVDWRLFDTVRLMHYYTLGYPARDEDQVAEIARYHRWGKPVMIAEFGTATHPRAAEMAFLSFDVVDRSGPEPTVHEGVLRDEPAQAAFHQRMLDVFARAGVHGVAVSEFIHPTHPHSTDPRLDLDAASMALVKTIRADHHDPASEYRWEPKQSFHALAARYALLGADEPGSHARP</sequence>
<evidence type="ECO:0008006" key="3">
    <source>
        <dbReference type="Google" id="ProtNLM"/>
    </source>
</evidence>
<gene>
    <name evidence="1" type="ORF">GA0070604_3654</name>
</gene>